<dbReference type="InterPro" id="IPR001190">
    <property type="entry name" value="SRCR"/>
</dbReference>
<dbReference type="SUPFAM" id="SSF56487">
    <property type="entry name" value="SRCR-like"/>
    <property type="match status" value="1"/>
</dbReference>
<evidence type="ECO:0000256" key="1">
    <source>
        <dbReference type="ARBA" id="ARBA00022729"/>
    </source>
</evidence>
<evidence type="ECO:0000313" key="7">
    <source>
        <dbReference type="EMBL" id="CAE8677064.1"/>
    </source>
</evidence>
<dbReference type="PROSITE" id="PS50287">
    <property type="entry name" value="SRCR_2"/>
    <property type="match status" value="1"/>
</dbReference>
<dbReference type="Proteomes" id="UP000626109">
    <property type="component" value="Unassembled WGS sequence"/>
</dbReference>
<feature type="compositionally biased region" description="Low complexity" evidence="4">
    <location>
        <begin position="1030"/>
        <end position="1042"/>
    </location>
</feature>
<evidence type="ECO:0000256" key="4">
    <source>
        <dbReference type="SAM" id="MobiDB-lite"/>
    </source>
</evidence>
<reference evidence="7" key="1">
    <citation type="submission" date="2021-02" db="EMBL/GenBank/DDBJ databases">
        <authorList>
            <person name="Dougan E. K."/>
            <person name="Rhodes N."/>
            <person name="Thang M."/>
            <person name="Chan C."/>
        </authorList>
    </citation>
    <scope>NUCLEOTIDE SEQUENCE</scope>
</reference>
<dbReference type="GO" id="GO:0016020">
    <property type="term" value="C:membrane"/>
    <property type="evidence" value="ECO:0007669"/>
    <property type="project" value="InterPro"/>
</dbReference>
<dbReference type="Pfam" id="PF00530">
    <property type="entry name" value="SRCR"/>
    <property type="match status" value="1"/>
</dbReference>
<comment type="caution">
    <text evidence="7">The sequence shown here is derived from an EMBL/GenBank/DDBJ whole genome shotgun (WGS) entry which is preliminary data.</text>
</comment>
<evidence type="ECO:0000313" key="8">
    <source>
        <dbReference type="Proteomes" id="UP000626109"/>
    </source>
</evidence>
<protein>
    <submittedName>
        <fullName evidence="7">Uncharacterized protein</fullName>
    </submittedName>
</protein>
<evidence type="ECO:0000256" key="2">
    <source>
        <dbReference type="ARBA" id="ARBA00022737"/>
    </source>
</evidence>
<evidence type="ECO:0000259" key="6">
    <source>
        <dbReference type="PROSITE" id="PS51212"/>
    </source>
</evidence>
<dbReference type="AlphaFoldDB" id="A0A813JHG5"/>
<dbReference type="SMART" id="SM00202">
    <property type="entry name" value="SR"/>
    <property type="match status" value="1"/>
</dbReference>
<evidence type="ECO:0000259" key="5">
    <source>
        <dbReference type="PROSITE" id="PS50287"/>
    </source>
</evidence>
<feature type="domain" description="WSC" evidence="6">
    <location>
        <begin position="633"/>
        <end position="731"/>
    </location>
</feature>
<dbReference type="Gene3D" id="3.10.250.10">
    <property type="entry name" value="SRCR-like domain"/>
    <property type="match status" value="1"/>
</dbReference>
<gene>
    <name evidence="7" type="ORF">PGLA2088_LOCUS20172</name>
</gene>
<dbReference type="PANTHER" id="PTHR19331">
    <property type="entry name" value="SCAVENGER RECEPTOR DOMAIN-CONTAINING"/>
    <property type="match status" value="1"/>
</dbReference>
<keyword evidence="1" id="KW-0732">Signal</keyword>
<feature type="region of interest" description="Disordered" evidence="4">
    <location>
        <begin position="1030"/>
        <end position="1055"/>
    </location>
</feature>
<dbReference type="InterPro" id="IPR002889">
    <property type="entry name" value="WSC_carb-bd"/>
</dbReference>
<name>A0A813JHG5_POLGL</name>
<keyword evidence="2" id="KW-0677">Repeat</keyword>
<feature type="non-terminal residue" evidence="7">
    <location>
        <position position="1"/>
    </location>
</feature>
<organism evidence="7 8">
    <name type="scientific">Polarella glacialis</name>
    <name type="common">Dinoflagellate</name>
    <dbReference type="NCBI Taxonomy" id="89957"/>
    <lineage>
        <taxon>Eukaryota</taxon>
        <taxon>Sar</taxon>
        <taxon>Alveolata</taxon>
        <taxon>Dinophyceae</taxon>
        <taxon>Suessiales</taxon>
        <taxon>Suessiaceae</taxon>
        <taxon>Polarella</taxon>
    </lineage>
</organism>
<accession>A0A813JHG5</accession>
<dbReference type="EMBL" id="CAJNNW010025385">
    <property type="protein sequence ID" value="CAE8677064.1"/>
    <property type="molecule type" value="Genomic_DNA"/>
</dbReference>
<proteinExistence type="predicted"/>
<dbReference type="PROSITE" id="PS51212">
    <property type="entry name" value="WSC"/>
    <property type="match status" value="1"/>
</dbReference>
<keyword evidence="3" id="KW-1015">Disulfide bond</keyword>
<evidence type="ECO:0000256" key="3">
    <source>
        <dbReference type="ARBA" id="ARBA00023157"/>
    </source>
</evidence>
<sequence length="1121" mass="117931">EAIWAAESTGRFAAFRIVLTELVACDFSIDSSVDSVYYNREDITDRVEGDLGDVYSRKTFSFNRTHGAQLVISGHTSQVGNESCNDAGFQIVCSNGLLATTGGWQSVGSNKVLGSEVQAGGGEGWAVPCEGTNFLPRVHERTLLPKIWSADGRYAAFRVTPEEVTTCSFTFDGIVEYVSYGGKDFTPHVTGDLSNSSSTKHVTFHSLTGAYLAIAGQAKEGCSGGGLQVSCDGNISTRVEWQSFASESALSPASRSGHASGGPWFRPCRAEGLSGDTSPELIEASSGAAVQRIWDVRATSGSRVAFRWRDPGSDWTLVLHSAIDNGAFAYSAKLWTDPSVEPFGSAKDGENELSKDFTGIGVYQVKLVMNGKEALLSVPHQFMGMYSLQELANARATATLRGFVSSMFPSSEPSDTSSSVSPTLLPTGDLPGWQSEGVVDAFGLLSGQAQKRYCGTGFDIRKPSSLGVPRARIGSLLDQDANCQGTGTAEGIGLYDGADTSSSGIVDFAGRRFFQVTSVSVTGQAWVNGSVRLQAPLGSSSGLLEVFYDGLWGQACSEGFDATAADVACRAMGYSGGKLSSSLFSSKISLASAICTGLEAHLYSCDNIFHDVGSSGCTSAARVQCTVPELEVVVTWTGCFVTSDSVWVAGPRDFGFTTEACALACEDYPFMALQNSGYCACGRTVPDDKQKVKSYVPGSSSVCGYVCPGEGSLSPMRLCGSAYRSAVYSLPAVEFSIAFILVGLDYNLISANQSCVDFVVEAVRSQLAVAASVPEAAVSVLLQEDASDSGVSVRVEGVIRPPKGMVASAKLSLASNEGLMDFTSVVSGVTCVQAVLGNATISSGNFSVAQTASPSPYTPPQVVVNDTNGVNSSDNEEELPESPEVGPRIFNASYYNSARYTAPSKFLRARQTGQGTTWALRAVTQTLTSGRHYRLCTDLDGVENESLLIGDTGLTVFVSPVTMVAPQQLVAGSSNPVVLSCERGGCEFLLKGFLAVSCSRLPEPDEGDEVCAPPPDVAISGFELQAEEQSSNSSEFNSSNSSDLTGPAALSSRGNRTQVMATPLADIDQTSLVLFEIQLQTSCLAPGRYRFCLLGQGPNASYGHVAAAEDGGFAIDVLATE</sequence>
<dbReference type="InterPro" id="IPR036772">
    <property type="entry name" value="SRCR-like_dom_sf"/>
</dbReference>
<feature type="domain" description="SRCR" evidence="5">
    <location>
        <begin position="531"/>
        <end position="626"/>
    </location>
</feature>